<dbReference type="Proteomes" id="UP000078542">
    <property type="component" value="Unassembled WGS sequence"/>
</dbReference>
<dbReference type="AlphaFoldDB" id="A0A151IJG3"/>
<reference evidence="1 2" key="1">
    <citation type="submission" date="2016-03" db="EMBL/GenBank/DDBJ databases">
        <title>Cyphomyrmex costatus WGS genome.</title>
        <authorList>
            <person name="Nygaard S."/>
            <person name="Hu H."/>
            <person name="Boomsma J."/>
            <person name="Zhang G."/>
        </authorList>
    </citation>
    <scope>NUCLEOTIDE SEQUENCE [LARGE SCALE GENOMIC DNA]</scope>
    <source>
        <strain evidence="1">MS0001</strain>
        <tissue evidence="1">Whole body</tissue>
    </source>
</reference>
<protein>
    <submittedName>
        <fullName evidence="1">Uncharacterized protein</fullName>
    </submittedName>
</protein>
<name>A0A151IJG3_9HYME</name>
<gene>
    <name evidence="1" type="ORF">ALC62_05827</name>
</gene>
<organism evidence="1 2">
    <name type="scientific">Cyphomyrmex costatus</name>
    <dbReference type="NCBI Taxonomy" id="456900"/>
    <lineage>
        <taxon>Eukaryota</taxon>
        <taxon>Metazoa</taxon>
        <taxon>Ecdysozoa</taxon>
        <taxon>Arthropoda</taxon>
        <taxon>Hexapoda</taxon>
        <taxon>Insecta</taxon>
        <taxon>Pterygota</taxon>
        <taxon>Neoptera</taxon>
        <taxon>Endopterygota</taxon>
        <taxon>Hymenoptera</taxon>
        <taxon>Apocrita</taxon>
        <taxon>Aculeata</taxon>
        <taxon>Formicoidea</taxon>
        <taxon>Formicidae</taxon>
        <taxon>Myrmicinae</taxon>
        <taxon>Cyphomyrmex</taxon>
    </lineage>
</organism>
<proteinExistence type="predicted"/>
<keyword evidence="2" id="KW-1185">Reference proteome</keyword>
<evidence type="ECO:0000313" key="2">
    <source>
        <dbReference type="Proteomes" id="UP000078542"/>
    </source>
</evidence>
<dbReference type="EMBL" id="KQ977355">
    <property type="protein sequence ID" value="KYN03327.1"/>
    <property type="molecule type" value="Genomic_DNA"/>
</dbReference>
<evidence type="ECO:0000313" key="1">
    <source>
        <dbReference type="EMBL" id="KYN03327.1"/>
    </source>
</evidence>
<accession>A0A151IJG3</accession>
<sequence length="183" mass="21144">MGTNRVRFHFIFSFELAAHSWQRVTNGEEASDTRSCGRNGPYETRRWEQVPFSVRPLSIPMLNPNATRGLFAFLSVDIAQLKSTSVVTRGRNRLRRKGSNPTKVNQEGFERARNLPADFEHSPTMRTSTPLWTLRINHVASLLLLQIQSYVSLLTVRRLIELTRNLVFVFKPCRCNFDYNQDS</sequence>